<organism evidence="8 9">
    <name type="scientific">Affinibrenneria salicis</name>
    <dbReference type="NCBI Taxonomy" id="2590031"/>
    <lineage>
        <taxon>Bacteria</taxon>
        <taxon>Pseudomonadati</taxon>
        <taxon>Pseudomonadota</taxon>
        <taxon>Gammaproteobacteria</taxon>
        <taxon>Enterobacterales</taxon>
        <taxon>Pectobacteriaceae</taxon>
        <taxon>Affinibrenneria</taxon>
    </lineage>
</organism>
<name>A0A5J5G1M5_9GAMM</name>
<proteinExistence type="predicted"/>
<dbReference type="InterPro" id="IPR010065">
    <property type="entry name" value="AA_ABC_transptr_permease_3TM"/>
</dbReference>
<feature type="transmembrane region" description="Helical" evidence="7">
    <location>
        <begin position="23"/>
        <end position="45"/>
    </location>
</feature>
<dbReference type="InterPro" id="IPR035906">
    <property type="entry name" value="MetI-like_sf"/>
</dbReference>
<evidence type="ECO:0000256" key="5">
    <source>
        <dbReference type="ARBA" id="ARBA00022989"/>
    </source>
</evidence>
<evidence type="ECO:0000256" key="1">
    <source>
        <dbReference type="ARBA" id="ARBA00004429"/>
    </source>
</evidence>
<keyword evidence="6 7" id="KW-0472">Membrane</keyword>
<evidence type="ECO:0000256" key="4">
    <source>
        <dbReference type="ARBA" id="ARBA00022692"/>
    </source>
</evidence>
<keyword evidence="3" id="KW-1003">Cell membrane</keyword>
<dbReference type="OrthoDB" id="9805999at2"/>
<sequence>MIIDISFIFETIIEVLPAVPMTLFITATSIFIGFFLSLFIVYVNYFNIPILSPCIKLYVSFFRGTPMVLHIFLFFLWFPSYF</sequence>
<dbReference type="Proteomes" id="UP000335415">
    <property type="component" value="Unassembled WGS sequence"/>
</dbReference>
<evidence type="ECO:0000256" key="6">
    <source>
        <dbReference type="ARBA" id="ARBA00023136"/>
    </source>
</evidence>
<feature type="transmembrane region" description="Helical" evidence="7">
    <location>
        <begin position="57"/>
        <end position="78"/>
    </location>
</feature>
<keyword evidence="5 7" id="KW-1133">Transmembrane helix</keyword>
<dbReference type="SUPFAM" id="SSF161098">
    <property type="entry name" value="MetI-like"/>
    <property type="match status" value="1"/>
</dbReference>
<dbReference type="RefSeq" id="WP_150434816.1">
    <property type="nucleotide sequence ID" value="NZ_VYKJ01000004.1"/>
</dbReference>
<dbReference type="EMBL" id="VYKJ01000004">
    <property type="protein sequence ID" value="KAA9000548.1"/>
    <property type="molecule type" value="Genomic_DNA"/>
</dbReference>
<comment type="caution">
    <text evidence="8">The sequence shown here is derived from an EMBL/GenBank/DDBJ whole genome shotgun (WGS) entry which is preliminary data.</text>
</comment>
<comment type="subcellular location">
    <subcellularLocation>
        <location evidence="1">Cell inner membrane</location>
        <topology evidence="1">Multi-pass membrane protein</topology>
    </subcellularLocation>
</comment>
<accession>A0A5J5G1M5</accession>
<keyword evidence="2" id="KW-0813">Transport</keyword>
<keyword evidence="9" id="KW-1185">Reference proteome</keyword>
<evidence type="ECO:0000256" key="2">
    <source>
        <dbReference type="ARBA" id="ARBA00022448"/>
    </source>
</evidence>
<protein>
    <submittedName>
        <fullName evidence="8">ABC transporter permease subunit</fullName>
    </submittedName>
</protein>
<dbReference type="GO" id="GO:0022857">
    <property type="term" value="F:transmembrane transporter activity"/>
    <property type="evidence" value="ECO:0007669"/>
    <property type="project" value="InterPro"/>
</dbReference>
<gene>
    <name evidence="8" type="ORF">FJU30_09980</name>
</gene>
<dbReference type="Gene3D" id="1.10.3720.10">
    <property type="entry name" value="MetI-like"/>
    <property type="match status" value="1"/>
</dbReference>
<evidence type="ECO:0000313" key="8">
    <source>
        <dbReference type="EMBL" id="KAA9000548.1"/>
    </source>
</evidence>
<evidence type="ECO:0000256" key="3">
    <source>
        <dbReference type="ARBA" id="ARBA00022475"/>
    </source>
</evidence>
<reference evidence="8 9" key="1">
    <citation type="submission" date="2019-09" db="EMBL/GenBank/DDBJ databases">
        <authorList>
            <person name="Li Y."/>
        </authorList>
    </citation>
    <scope>NUCLEOTIDE SEQUENCE [LARGE SCALE GENOMIC DNA]</scope>
    <source>
        <strain evidence="8 9">L3-3HA</strain>
    </source>
</reference>
<dbReference type="GO" id="GO:0043190">
    <property type="term" value="C:ATP-binding cassette (ABC) transporter complex"/>
    <property type="evidence" value="ECO:0007669"/>
    <property type="project" value="InterPro"/>
</dbReference>
<dbReference type="AlphaFoldDB" id="A0A5J5G1M5"/>
<evidence type="ECO:0000256" key="7">
    <source>
        <dbReference type="SAM" id="Phobius"/>
    </source>
</evidence>
<dbReference type="NCBIfam" id="TIGR01726">
    <property type="entry name" value="HEQRo_perm_3TM"/>
    <property type="match status" value="1"/>
</dbReference>
<evidence type="ECO:0000313" key="9">
    <source>
        <dbReference type="Proteomes" id="UP000335415"/>
    </source>
</evidence>
<keyword evidence="4 7" id="KW-0812">Transmembrane</keyword>